<feature type="domain" description="SPOR" evidence="2">
    <location>
        <begin position="191"/>
        <end position="229"/>
    </location>
</feature>
<dbReference type="InterPro" id="IPR007730">
    <property type="entry name" value="SPOR-like_dom"/>
</dbReference>
<dbReference type="GO" id="GO:0042834">
    <property type="term" value="F:peptidoglycan binding"/>
    <property type="evidence" value="ECO:0007669"/>
    <property type="project" value="InterPro"/>
</dbReference>
<organism evidence="3 4">
    <name type="scientific">Tepidibacillus fermentans</name>
    <dbReference type="NCBI Taxonomy" id="1281767"/>
    <lineage>
        <taxon>Bacteria</taxon>
        <taxon>Bacillati</taxon>
        <taxon>Bacillota</taxon>
        <taxon>Bacilli</taxon>
        <taxon>Bacillales</taxon>
        <taxon>Bacillaceae</taxon>
        <taxon>Tepidibacillus</taxon>
    </lineage>
</organism>
<dbReference type="PANTHER" id="PTHR30404:SF0">
    <property type="entry name" value="N-ACETYLMURAMOYL-L-ALANINE AMIDASE AMIC"/>
    <property type="match status" value="1"/>
</dbReference>
<dbReference type="InterPro" id="IPR002508">
    <property type="entry name" value="MurNAc-LAA_cat"/>
</dbReference>
<dbReference type="InterPro" id="IPR036680">
    <property type="entry name" value="SPOR-like_sf"/>
</dbReference>
<dbReference type="Pfam" id="PF01520">
    <property type="entry name" value="Amidase_3"/>
    <property type="match status" value="1"/>
</dbReference>
<dbReference type="OrthoDB" id="9763643at2"/>
<sequence length="229" mass="25282">MSKIFIDAGHGGNDPGAVGNGIQEKNITLKLATMLRDFLIKNYVCEVKMTREADVFVELSQRDNIANNWKADYFISLHVNAGGGQGFESHIYNGTVSAKTIAMQNVIHGEVMSYLKQFNITDRGKKRSNFSVVRETKMPAILTENLFIDNSREAGLLKDDKFLRGLAEAHGRGLAKGLGLQVKPVESKSKTSNKLLYKVQVGVFAEKANADRLAAELKAKGYNVFVVQE</sequence>
<dbReference type="GO" id="GO:0009253">
    <property type="term" value="P:peptidoglycan catabolic process"/>
    <property type="evidence" value="ECO:0007669"/>
    <property type="project" value="InterPro"/>
</dbReference>
<dbReference type="InterPro" id="IPR050695">
    <property type="entry name" value="N-acetylmuramoyl_amidase_3"/>
</dbReference>
<evidence type="ECO:0000259" key="2">
    <source>
        <dbReference type="PROSITE" id="PS51724"/>
    </source>
</evidence>
<protein>
    <submittedName>
        <fullName evidence="3">N-acetylmuramoyl-L-alanine amidase</fullName>
    </submittedName>
</protein>
<dbReference type="GO" id="GO:0008745">
    <property type="term" value="F:N-acetylmuramoyl-L-alanine amidase activity"/>
    <property type="evidence" value="ECO:0007669"/>
    <property type="project" value="InterPro"/>
</dbReference>
<evidence type="ECO:0000313" key="3">
    <source>
        <dbReference type="EMBL" id="TCS80390.1"/>
    </source>
</evidence>
<comment type="caution">
    <text evidence="3">The sequence shown here is derived from an EMBL/GenBank/DDBJ whole genome shotgun (WGS) entry which is preliminary data.</text>
</comment>
<evidence type="ECO:0000256" key="1">
    <source>
        <dbReference type="ARBA" id="ARBA00022801"/>
    </source>
</evidence>
<evidence type="ECO:0000313" key="4">
    <source>
        <dbReference type="Proteomes" id="UP000295788"/>
    </source>
</evidence>
<dbReference type="Proteomes" id="UP000295788">
    <property type="component" value="Unassembled WGS sequence"/>
</dbReference>
<dbReference type="SMART" id="SM00646">
    <property type="entry name" value="Ami_3"/>
    <property type="match status" value="1"/>
</dbReference>
<reference evidence="3 4" key="1">
    <citation type="submission" date="2019-03" db="EMBL/GenBank/DDBJ databases">
        <title>Genomic Encyclopedia of Type Strains, Phase IV (KMG-IV): sequencing the most valuable type-strain genomes for metagenomic binning, comparative biology and taxonomic classification.</title>
        <authorList>
            <person name="Goeker M."/>
        </authorList>
    </citation>
    <scope>NUCLEOTIDE SEQUENCE [LARGE SCALE GENOMIC DNA]</scope>
    <source>
        <strain evidence="3 4">DSM 23802</strain>
    </source>
</reference>
<dbReference type="PANTHER" id="PTHR30404">
    <property type="entry name" value="N-ACETYLMURAMOYL-L-ALANINE AMIDASE"/>
    <property type="match status" value="1"/>
</dbReference>
<dbReference type="SUPFAM" id="SSF53187">
    <property type="entry name" value="Zn-dependent exopeptidases"/>
    <property type="match status" value="1"/>
</dbReference>
<keyword evidence="1" id="KW-0378">Hydrolase</keyword>
<name>A0A4R3KBL6_9BACI</name>
<proteinExistence type="predicted"/>
<dbReference type="EMBL" id="SMAB01000017">
    <property type="protein sequence ID" value="TCS80390.1"/>
    <property type="molecule type" value="Genomic_DNA"/>
</dbReference>
<dbReference type="CDD" id="cd02696">
    <property type="entry name" value="MurNAc-LAA"/>
    <property type="match status" value="1"/>
</dbReference>
<gene>
    <name evidence="3" type="ORF">EDD72_11757</name>
</gene>
<keyword evidence="4" id="KW-1185">Reference proteome</keyword>
<dbReference type="AlphaFoldDB" id="A0A4R3KBL6"/>
<dbReference type="Pfam" id="PF05036">
    <property type="entry name" value="SPOR"/>
    <property type="match status" value="1"/>
</dbReference>
<dbReference type="Gene3D" id="3.40.630.40">
    <property type="entry name" value="Zn-dependent exopeptidases"/>
    <property type="match status" value="1"/>
</dbReference>
<dbReference type="PROSITE" id="PS51724">
    <property type="entry name" value="SPOR"/>
    <property type="match status" value="1"/>
</dbReference>
<dbReference type="SUPFAM" id="SSF110997">
    <property type="entry name" value="Sporulation related repeat"/>
    <property type="match status" value="1"/>
</dbReference>
<dbReference type="RefSeq" id="WP_132769846.1">
    <property type="nucleotide sequence ID" value="NZ_SMAB01000017.1"/>
</dbReference>
<accession>A0A4R3KBL6</accession>
<dbReference type="GO" id="GO:0030288">
    <property type="term" value="C:outer membrane-bounded periplasmic space"/>
    <property type="evidence" value="ECO:0007669"/>
    <property type="project" value="TreeGrafter"/>
</dbReference>